<feature type="non-terminal residue" evidence="1">
    <location>
        <position position="1"/>
    </location>
</feature>
<gene>
    <name evidence="1" type="primary">ORF19737</name>
</gene>
<sequence>LDTNEFMERFVFRRQPVILLDVVKDMTMSAWDLDFVRSVAGSIKVTVKRTVPSSVEWAKLEQSQEITVGEFIDQIKEGQTSDYLFDWSLPIHCPKLASDLTI</sequence>
<protein>
    <submittedName>
        <fullName evidence="1">Uncharacterized protein</fullName>
    </submittedName>
</protein>
<dbReference type="EMBL" id="HACG01006414">
    <property type="protein sequence ID" value="CEK53279.1"/>
    <property type="molecule type" value="Transcribed_RNA"/>
</dbReference>
<name>A0A0B6YAQ7_9EUPU</name>
<dbReference type="AlphaFoldDB" id="A0A0B6YAQ7"/>
<organism evidence="1">
    <name type="scientific">Arion vulgaris</name>
    <dbReference type="NCBI Taxonomy" id="1028688"/>
    <lineage>
        <taxon>Eukaryota</taxon>
        <taxon>Metazoa</taxon>
        <taxon>Spiralia</taxon>
        <taxon>Lophotrochozoa</taxon>
        <taxon>Mollusca</taxon>
        <taxon>Gastropoda</taxon>
        <taxon>Heterobranchia</taxon>
        <taxon>Euthyneura</taxon>
        <taxon>Panpulmonata</taxon>
        <taxon>Eupulmonata</taxon>
        <taxon>Stylommatophora</taxon>
        <taxon>Helicina</taxon>
        <taxon>Arionoidea</taxon>
        <taxon>Arionidae</taxon>
        <taxon>Arion</taxon>
    </lineage>
</organism>
<dbReference type="SUPFAM" id="SSF51197">
    <property type="entry name" value="Clavaminate synthase-like"/>
    <property type="match status" value="1"/>
</dbReference>
<proteinExistence type="predicted"/>
<accession>A0A0B6YAQ7</accession>
<dbReference type="Gene3D" id="2.60.120.650">
    <property type="entry name" value="Cupin"/>
    <property type="match status" value="1"/>
</dbReference>
<feature type="non-terminal residue" evidence="1">
    <location>
        <position position="102"/>
    </location>
</feature>
<evidence type="ECO:0000313" key="1">
    <source>
        <dbReference type="EMBL" id="CEK53279.1"/>
    </source>
</evidence>
<reference evidence="1" key="1">
    <citation type="submission" date="2014-12" db="EMBL/GenBank/DDBJ databases">
        <title>Insight into the proteome of Arion vulgaris.</title>
        <authorList>
            <person name="Aradska J."/>
            <person name="Bulat T."/>
            <person name="Smidak R."/>
            <person name="Sarate P."/>
            <person name="Gangsoo J."/>
            <person name="Sialana F."/>
            <person name="Bilban M."/>
            <person name="Lubec G."/>
        </authorList>
    </citation>
    <scope>NUCLEOTIDE SEQUENCE</scope>
    <source>
        <tissue evidence="1">Skin</tissue>
    </source>
</reference>